<dbReference type="EMBL" id="JAEQNA010000001">
    <property type="protein sequence ID" value="MBL0418879.1"/>
    <property type="molecule type" value="Genomic_DNA"/>
</dbReference>
<name>A0A937CZZ5_9BURK</name>
<evidence type="ECO:0008006" key="4">
    <source>
        <dbReference type="Google" id="ProtNLM"/>
    </source>
</evidence>
<sequence length="376" mass="40833">MRRTLVPLVLATAAAGLHAQTAPGGWQFGAVLDVQAASRELALGTHDKGLGLGHSDLTASGPLGRHLQGRVTAAAHSDDRRLEFDLEEAFAETRTLPAGLQLRAGRFASQIGYLNEQHPHADDFVQRPLSHRAFFGRHWVDDGLRLNWVAPTDLYLRLGAELFRGRGLVDEPGPRAGAAVLSARLGGDLGASQSWQAGLSFLNNRRQAAAEAHEGEHEGEDGEHELDDHAAHAHGASFSGRRMWLGDIAWKWAPGGNNARQQVRVAYERAVVRGLAGPAAGGRHVGDYLSAVWRFAPAWEVGARTSVLKARMAHDDHADDGKLRENAVMLAYRPTHAQVLRLQLTDQRDRGGFEGAARAVQLQYILNWGAHAAHTF</sequence>
<accession>A0A937CZZ5</accession>
<keyword evidence="3" id="KW-1185">Reference proteome</keyword>
<feature type="chain" id="PRO_5036929257" description="Porin" evidence="1">
    <location>
        <begin position="20"/>
        <end position="376"/>
    </location>
</feature>
<protein>
    <recommendedName>
        <fullName evidence="4">Porin</fullName>
    </recommendedName>
</protein>
<organism evidence="2 3">
    <name type="scientific">Ramlibacter aurantiacus</name>
    <dbReference type="NCBI Taxonomy" id="2801330"/>
    <lineage>
        <taxon>Bacteria</taxon>
        <taxon>Pseudomonadati</taxon>
        <taxon>Pseudomonadota</taxon>
        <taxon>Betaproteobacteria</taxon>
        <taxon>Burkholderiales</taxon>
        <taxon>Comamonadaceae</taxon>
        <taxon>Ramlibacter</taxon>
    </lineage>
</organism>
<dbReference type="Gene3D" id="2.40.160.10">
    <property type="entry name" value="Porin"/>
    <property type="match status" value="1"/>
</dbReference>
<dbReference type="AlphaFoldDB" id="A0A937CZZ5"/>
<dbReference type="InterPro" id="IPR023614">
    <property type="entry name" value="Porin_dom_sf"/>
</dbReference>
<evidence type="ECO:0000313" key="3">
    <source>
        <dbReference type="Proteomes" id="UP000613011"/>
    </source>
</evidence>
<feature type="signal peptide" evidence="1">
    <location>
        <begin position="1"/>
        <end position="19"/>
    </location>
</feature>
<evidence type="ECO:0000256" key="1">
    <source>
        <dbReference type="SAM" id="SignalP"/>
    </source>
</evidence>
<reference evidence="2" key="1">
    <citation type="submission" date="2021-01" db="EMBL/GenBank/DDBJ databases">
        <title>Ramlibacter sp. strain AW1 16S ribosomal RNA gene Genome sequencing and assembly.</title>
        <authorList>
            <person name="Kang M."/>
        </authorList>
    </citation>
    <scope>NUCLEOTIDE SEQUENCE</scope>
    <source>
        <strain evidence="2">AW1</strain>
    </source>
</reference>
<dbReference type="SUPFAM" id="SSF56935">
    <property type="entry name" value="Porins"/>
    <property type="match status" value="1"/>
</dbReference>
<comment type="caution">
    <text evidence="2">The sequence shown here is derived from an EMBL/GenBank/DDBJ whole genome shotgun (WGS) entry which is preliminary data.</text>
</comment>
<evidence type="ECO:0000313" key="2">
    <source>
        <dbReference type="EMBL" id="MBL0418879.1"/>
    </source>
</evidence>
<keyword evidence="1" id="KW-0732">Signal</keyword>
<gene>
    <name evidence="2" type="ORF">JI739_00830</name>
</gene>
<proteinExistence type="predicted"/>
<dbReference type="Proteomes" id="UP000613011">
    <property type="component" value="Unassembled WGS sequence"/>
</dbReference>